<sequence length="258" mass="29512">MNISFFNIFLLLVPLFLLILGLRFFRVNLVKKSVTSMGRMIIQLFLVGIYLEYIFKFNNWAVNFIYILLMITVASVSAIDMVKLSYKKLIFPLLGSIFLSWTTVYTLYQVIILPDTNFFESRYIIPVSGMLLGNVLKGQIIFLNNFFTQIKDGEDSYFYLLSMGATKFEALREFYRRSIISSLQPDLANMATIGLVALPGMMTGQILAGASPFTAIKYQISIMLGIFCIRTLSLILTTFVINKIAFDGFSRLKRDIFR</sequence>
<organism evidence="7 8">
    <name type="scientific">Psychrilyobacter piezotolerans</name>
    <dbReference type="NCBI Taxonomy" id="2293438"/>
    <lineage>
        <taxon>Bacteria</taxon>
        <taxon>Fusobacteriati</taxon>
        <taxon>Fusobacteriota</taxon>
        <taxon>Fusobacteriia</taxon>
        <taxon>Fusobacteriales</taxon>
        <taxon>Fusobacteriaceae</taxon>
        <taxon>Psychrilyobacter</taxon>
    </lineage>
</organism>
<dbReference type="Proteomes" id="UP000263486">
    <property type="component" value="Unassembled WGS sequence"/>
</dbReference>
<dbReference type="EMBL" id="QUAJ01000012">
    <property type="protein sequence ID" value="REI41164.1"/>
    <property type="molecule type" value="Genomic_DNA"/>
</dbReference>
<accession>A0ABX9KGT5</accession>
<keyword evidence="5 6" id="KW-0472">Membrane</keyword>
<dbReference type="PANTHER" id="PTHR30028:SF0">
    <property type="entry name" value="PROTEIN ALUMINUM SENSITIVE 3"/>
    <property type="match status" value="1"/>
</dbReference>
<feature type="transmembrane region" description="Helical" evidence="6">
    <location>
        <begin position="61"/>
        <end position="82"/>
    </location>
</feature>
<dbReference type="PANTHER" id="PTHR30028">
    <property type="entry name" value="UPF0014 INNER MEMBRANE PROTEIN YBBM-RELATED"/>
    <property type="match status" value="1"/>
</dbReference>
<evidence type="ECO:0000256" key="2">
    <source>
        <dbReference type="ARBA" id="ARBA00005268"/>
    </source>
</evidence>
<gene>
    <name evidence="7" type="ORF">DYH56_08045</name>
</gene>
<proteinExistence type="inferred from homology"/>
<keyword evidence="8" id="KW-1185">Reference proteome</keyword>
<keyword evidence="3 6" id="KW-0812">Transmembrane</keyword>
<feature type="transmembrane region" description="Helical" evidence="6">
    <location>
        <begin position="6"/>
        <end position="25"/>
    </location>
</feature>
<evidence type="ECO:0000256" key="6">
    <source>
        <dbReference type="SAM" id="Phobius"/>
    </source>
</evidence>
<dbReference type="Pfam" id="PF03649">
    <property type="entry name" value="UPF0014"/>
    <property type="match status" value="1"/>
</dbReference>
<protein>
    <submittedName>
        <fullName evidence="7">ABC transporter permease</fullName>
    </submittedName>
</protein>
<dbReference type="InterPro" id="IPR005226">
    <property type="entry name" value="UPF0014_fam"/>
</dbReference>
<evidence type="ECO:0000256" key="5">
    <source>
        <dbReference type="ARBA" id="ARBA00023136"/>
    </source>
</evidence>
<feature type="transmembrane region" description="Helical" evidence="6">
    <location>
        <begin position="220"/>
        <end position="241"/>
    </location>
</feature>
<name>A0ABX9KGT5_9FUSO</name>
<reference evidence="7 8" key="1">
    <citation type="submission" date="2018-08" db="EMBL/GenBank/DDBJ databases">
        <title>Draft genome sequence of Psychrilyobacter sp. strain SD5 isolated from Black Sea water.</title>
        <authorList>
            <person name="Yadav S."/>
            <person name="Villanueva L."/>
            <person name="Damste J.S.S."/>
        </authorList>
    </citation>
    <scope>NUCLEOTIDE SEQUENCE [LARGE SCALE GENOMIC DNA]</scope>
    <source>
        <strain evidence="7 8">SD5</strain>
    </source>
</reference>
<comment type="caution">
    <text evidence="7">The sequence shown here is derived from an EMBL/GenBank/DDBJ whole genome shotgun (WGS) entry which is preliminary data.</text>
</comment>
<evidence type="ECO:0000313" key="8">
    <source>
        <dbReference type="Proteomes" id="UP000263486"/>
    </source>
</evidence>
<feature type="transmembrane region" description="Helical" evidence="6">
    <location>
        <begin position="89"/>
        <end position="111"/>
    </location>
</feature>
<comment type="subcellular location">
    <subcellularLocation>
        <location evidence="1">Membrane</location>
        <topology evidence="1">Multi-pass membrane protein</topology>
    </subcellularLocation>
</comment>
<evidence type="ECO:0000256" key="4">
    <source>
        <dbReference type="ARBA" id="ARBA00022989"/>
    </source>
</evidence>
<feature type="transmembrane region" description="Helical" evidence="6">
    <location>
        <begin position="37"/>
        <end position="55"/>
    </location>
</feature>
<comment type="similarity">
    <text evidence="2">Belongs to the UPF0014 family.</text>
</comment>
<dbReference type="RefSeq" id="WP_114642335.1">
    <property type="nucleotide sequence ID" value="NZ_JAACIO010000013.1"/>
</dbReference>
<evidence type="ECO:0000313" key="7">
    <source>
        <dbReference type="EMBL" id="REI41164.1"/>
    </source>
</evidence>
<evidence type="ECO:0000256" key="3">
    <source>
        <dbReference type="ARBA" id="ARBA00022692"/>
    </source>
</evidence>
<evidence type="ECO:0000256" key="1">
    <source>
        <dbReference type="ARBA" id="ARBA00004141"/>
    </source>
</evidence>
<keyword evidence="4 6" id="KW-1133">Transmembrane helix</keyword>
<feature type="transmembrane region" description="Helical" evidence="6">
    <location>
        <begin position="187"/>
        <end position="208"/>
    </location>
</feature>